<dbReference type="KEGG" id="btab:109031139"/>
<dbReference type="Pfam" id="PF00400">
    <property type="entry name" value="WD40"/>
    <property type="match status" value="2"/>
</dbReference>
<keyword evidence="7" id="KW-0966">Cell projection</keyword>
<evidence type="ECO:0000256" key="9">
    <source>
        <dbReference type="SAM" id="Coils"/>
    </source>
</evidence>
<feature type="compositionally biased region" description="Basic and acidic residues" evidence="10">
    <location>
        <begin position="9"/>
        <end position="21"/>
    </location>
</feature>
<evidence type="ECO:0000256" key="10">
    <source>
        <dbReference type="SAM" id="MobiDB-lite"/>
    </source>
</evidence>
<dbReference type="SUPFAM" id="SSF50978">
    <property type="entry name" value="WD40 repeat-like"/>
    <property type="match status" value="2"/>
</dbReference>
<evidence type="ECO:0000256" key="3">
    <source>
        <dbReference type="ARBA" id="ARBA00022574"/>
    </source>
</evidence>
<protein>
    <recommendedName>
        <fullName evidence="13">WD repeat-containing protein 52</fullName>
    </recommendedName>
</protein>
<dbReference type="PANTHER" id="PTHR14885:SF3">
    <property type="entry name" value="CILIA- AND FLAGELLA-ASSOCIATED PROTEIN 44"/>
    <property type="match status" value="1"/>
</dbReference>
<organism evidence="11 12">
    <name type="scientific">Bemisia tabaci</name>
    <name type="common">Sweetpotato whitefly</name>
    <name type="synonym">Aleurodes tabaci</name>
    <dbReference type="NCBI Taxonomy" id="7038"/>
    <lineage>
        <taxon>Eukaryota</taxon>
        <taxon>Metazoa</taxon>
        <taxon>Ecdysozoa</taxon>
        <taxon>Arthropoda</taxon>
        <taxon>Hexapoda</taxon>
        <taxon>Insecta</taxon>
        <taxon>Pterygota</taxon>
        <taxon>Neoptera</taxon>
        <taxon>Paraneoptera</taxon>
        <taxon>Hemiptera</taxon>
        <taxon>Sternorrhyncha</taxon>
        <taxon>Aleyrodoidea</taxon>
        <taxon>Aleyrodidae</taxon>
        <taxon>Aleyrodinae</taxon>
        <taxon>Bemisia</taxon>
    </lineage>
</organism>
<dbReference type="InterPro" id="IPR001680">
    <property type="entry name" value="WD40_rpt"/>
</dbReference>
<feature type="repeat" description="WD" evidence="8">
    <location>
        <begin position="389"/>
        <end position="430"/>
    </location>
</feature>
<keyword evidence="12" id="KW-1185">Reference proteome</keyword>
<dbReference type="Gene3D" id="2.130.10.10">
    <property type="entry name" value="YVTN repeat-like/Quinoprotein amine dehydrogenase"/>
    <property type="match status" value="2"/>
</dbReference>
<reference evidence="11" key="1">
    <citation type="submission" date="2021-12" db="EMBL/GenBank/DDBJ databases">
        <authorList>
            <person name="King R."/>
        </authorList>
    </citation>
    <scope>NUCLEOTIDE SEQUENCE</scope>
</reference>
<dbReference type="PANTHER" id="PTHR14885">
    <property type="entry name" value="CILIA- AND FLAGELLA-ASSOCIATED PROTEIN 43-RELATED"/>
    <property type="match status" value="1"/>
</dbReference>
<evidence type="ECO:0000313" key="11">
    <source>
        <dbReference type="EMBL" id="CAH0386654.1"/>
    </source>
</evidence>
<keyword evidence="4" id="KW-0677">Repeat</keyword>
<dbReference type="EMBL" id="OU963864">
    <property type="protein sequence ID" value="CAH0386654.1"/>
    <property type="molecule type" value="Genomic_DNA"/>
</dbReference>
<dbReference type="Proteomes" id="UP001152759">
    <property type="component" value="Chromosome 3"/>
</dbReference>
<sequence length="1866" mass="215175">MPLTLNGKNESRRNSRTENREVYDSSDLLSKPFLSNNCQLPENIIELHHSFGYDCRLHFNLEVADENTLLFISGNLIHIFNVQTREMKFRRSAGGGGLGHISSNKNEKYSDHIAVAEKGVSPLIIIYRWPHWDVISVLKGGALREYTCLDFNPDGTLLASQGGSPDYLLTIWDWKNSSIILSVKSHDDPVFNVKFSHYVPGELVTSGAGHVKFWKMLRTFSGLKIIGKLGRFGKTETSDIIGVYPMPNNYTLTGCSWGNMLLWEDDVIKLEITRKGRKPCHSGPIVQFRYYHESRELTSISIGDFIKVWNFTAVESFYPAEDEKFMEMKPIYEIQIKDKFSVAHFYSMAKRSGKENRKIQNWFGQDLNGGIWDVDISISRNVKDPKKLYWCHAKSVSDIAASPHGYYLASLGEDGRLYIYDVQAKKVIIIKHFPTPGYCLNWLPLHVAKSGSIIVAGFGDGSLKVLIANIQKQIICEEDDNFDWITVIQMSKPHLSTVSKIALNSSGTLLVSGSRDSTIFIFEVLRDKHVDVTLQPVGFVAIPEPVTSLSVNPMQDNVILVGCERQRLLEVELPKKTQECDTQESYKLECHIEDLTTNFPIAETNRKDEKFKVVNASYKRSGTIWFCLEKSDPCCIFEFKRDTTESFNTILIPDTKAASLSCFQLLNSEELLFFAFNNGKIRVTETDVDQSDFSKFWELSMHDNFNGLIPKLCLSHDQRFLFSCGSDGNIFAYTLNCCSEYFTEYKPLPSTYIEPLFTAIDEYEDLIYSLEERKQNLKQDKILEAINKRKADTRKTLANLKLQYEDLLKRNSKLSDSHQLPRSVLELDERITNYIQLKIQNEMNLLNEKMAYDIERSQLGLKKVRDYFIDPVQHFLITISALRLDQTIMTFSLRKLGSDFEKLYQEVKIQRGEEIHVQMERDFRMDQMIMRKQASFKFEQMDVDLQPKLVAVESFLKDVEQLLVKLPLKTRRLLDRYQRKKSERESREKKWHKLLRDKPDGSSLDPKDVALLEEAGKKIGDYKLKTAKDYEVPRQFCKTVLQQFLMVLECKLEIFRLKNDFNTSVLALRREKLQCITALWKYHKKLTKLNEELPPEYEKILSPVPEINVSLEYPDRDFQEDPQELFSPDPESYVVSSSSDEEFVAEESITGQGPASKDKTPLVWQDHISSKLPKNYADVMNDEFYPNLDPKNETLVRLLKKQATLMKKSEQVISKFDGKLESLAEERVKLSVDIIFKELYLLTLNQELIIIKKYENRENEGLADVVRKLEEKSKEQDLIEELCLRIEDKLQELKSMQDDGLRMTKTFYETIEDSKHAKYLKRIFSKKHASRKASSEGGILRDSLLSSSSGSSESELEFDFPASSSRSLSCYSTGKNCPASCELELYQLAHSSHLKRREIKHSMKKKKEEIDSMKIKLESLENKVRLIENELQLNENKLKDVRREKQKELNQVETVVVLNLDQLCHFRSSAELEDLANTVLFPRTEWERLHSRLNELKDETENINVEGRRKQTHLHRLNLDCKKMKEEIAELTAKISETIITKFGQAVDVDSLEEIVLRRLLGEIRSTLPEVEEEMWKEKELKLDNLRRKEELLTALTKKNTEKAELLTTLEEEYGKLKHTIEKQEYLKNTKSVKIGNEWRDDINKLMKIRNHLNLKQEILQNEIRSLSFKGRPLPPIVSPPPPKIEDSDDGLSKAIPSSLPCIDRTLKKQSKKVLLPTNMEDNLQEWLLDKIEAIIALLDSPSSFKDLVIKQLIDDLASAIESSSVKEDFVLLSKETLETILEMIQVEIAPQTPSRASMEKLVKETLQSLYRSKIAVVKKVPLGSEELKYEEELDRTSAAIVESTLKSVLERMRRNSAPPSLDSTS</sequence>
<keyword evidence="3 8" id="KW-0853">WD repeat</keyword>
<evidence type="ECO:0000256" key="6">
    <source>
        <dbReference type="ARBA" id="ARBA00023212"/>
    </source>
</evidence>
<evidence type="ECO:0000256" key="1">
    <source>
        <dbReference type="ARBA" id="ARBA00004430"/>
    </source>
</evidence>
<name>A0A9P0A937_BEMTA</name>
<dbReference type="PROSITE" id="PS50082">
    <property type="entry name" value="WD_REPEATS_2"/>
    <property type="match status" value="2"/>
</dbReference>
<dbReference type="GO" id="GO:0005930">
    <property type="term" value="C:axoneme"/>
    <property type="evidence" value="ECO:0007669"/>
    <property type="project" value="UniProtKB-SubCell"/>
</dbReference>
<dbReference type="InterPro" id="IPR015943">
    <property type="entry name" value="WD40/YVTN_repeat-like_dom_sf"/>
</dbReference>
<evidence type="ECO:0000256" key="5">
    <source>
        <dbReference type="ARBA" id="ARBA00023054"/>
    </source>
</evidence>
<feature type="region of interest" description="Disordered" evidence="10">
    <location>
        <begin position="1"/>
        <end position="21"/>
    </location>
</feature>
<comment type="subcellular location">
    <subcellularLocation>
        <location evidence="1">Cytoplasm</location>
        <location evidence="1">Cytoskeleton</location>
        <location evidence="1">Cilium axoneme</location>
    </subcellularLocation>
</comment>
<feature type="coiled-coil region" evidence="9">
    <location>
        <begin position="1514"/>
        <end position="1541"/>
    </location>
</feature>
<feature type="repeat" description="WD" evidence="8">
    <location>
        <begin position="491"/>
        <end position="532"/>
    </location>
</feature>
<evidence type="ECO:0000256" key="8">
    <source>
        <dbReference type="PROSITE-ProRule" id="PRU00221"/>
    </source>
</evidence>
<accession>A0A9P0A937</accession>
<evidence type="ECO:0000313" key="12">
    <source>
        <dbReference type="Proteomes" id="UP001152759"/>
    </source>
</evidence>
<dbReference type="GO" id="GO:0003341">
    <property type="term" value="P:cilium movement"/>
    <property type="evidence" value="ECO:0007669"/>
    <property type="project" value="UniProtKB-ARBA"/>
</dbReference>
<keyword evidence="5 9" id="KW-0175">Coiled coil</keyword>
<evidence type="ECO:0008006" key="13">
    <source>
        <dbReference type="Google" id="ProtNLM"/>
    </source>
</evidence>
<evidence type="ECO:0000256" key="7">
    <source>
        <dbReference type="ARBA" id="ARBA00023273"/>
    </source>
</evidence>
<keyword evidence="6" id="KW-0206">Cytoskeleton</keyword>
<proteinExistence type="predicted"/>
<evidence type="ECO:0000256" key="4">
    <source>
        <dbReference type="ARBA" id="ARBA00022737"/>
    </source>
</evidence>
<dbReference type="SMART" id="SM00320">
    <property type="entry name" value="WD40"/>
    <property type="match status" value="6"/>
</dbReference>
<keyword evidence="2" id="KW-0963">Cytoplasm</keyword>
<evidence type="ECO:0000256" key="2">
    <source>
        <dbReference type="ARBA" id="ARBA00022490"/>
    </source>
</evidence>
<dbReference type="InterPro" id="IPR036322">
    <property type="entry name" value="WD40_repeat_dom_sf"/>
</dbReference>
<gene>
    <name evidence="11" type="ORF">BEMITA_LOCUS5740</name>
</gene>
<feature type="coiled-coil region" evidence="9">
    <location>
        <begin position="760"/>
        <end position="817"/>
    </location>
</feature>
<feature type="coiled-coil region" evidence="9">
    <location>
        <begin position="1396"/>
        <end position="1451"/>
    </location>
</feature>